<dbReference type="WBParaSite" id="PTRK_0000915100.1">
    <property type="protein sequence ID" value="PTRK_0000915100.1"/>
    <property type="gene ID" value="PTRK_0000915100"/>
</dbReference>
<proteinExistence type="predicted"/>
<organism evidence="2 3">
    <name type="scientific">Parastrongyloides trichosuri</name>
    <name type="common">Possum-specific nematode worm</name>
    <dbReference type="NCBI Taxonomy" id="131310"/>
    <lineage>
        <taxon>Eukaryota</taxon>
        <taxon>Metazoa</taxon>
        <taxon>Ecdysozoa</taxon>
        <taxon>Nematoda</taxon>
        <taxon>Chromadorea</taxon>
        <taxon>Rhabditida</taxon>
        <taxon>Tylenchina</taxon>
        <taxon>Panagrolaimomorpha</taxon>
        <taxon>Strongyloidoidea</taxon>
        <taxon>Strongyloididae</taxon>
        <taxon>Parastrongyloides</taxon>
    </lineage>
</organism>
<dbReference type="Proteomes" id="UP000038045">
    <property type="component" value="Unplaced"/>
</dbReference>
<dbReference type="AlphaFoldDB" id="A0A0N4ZLG9"/>
<accession>A0A0N4ZLG9</accession>
<reference evidence="3" key="1">
    <citation type="submission" date="2017-02" db="UniProtKB">
        <authorList>
            <consortium name="WormBaseParasite"/>
        </authorList>
    </citation>
    <scope>IDENTIFICATION</scope>
</reference>
<evidence type="ECO:0000256" key="1">
    <source>
        <dbReference type="SAM" id="MobiDB-lite"/>
    </source>
</evidence>
<sequence>MLEIEVLETVRHGQKLREDQLQLLTRGLNHGGVGLGADADPVDPVRRRQRAVAFDGDLEPPRVQGVDQRRVQLHQRLAAGADHQLGVALATAPHPCDMIGHQIGGLELAAALAVHADEVGVAEGADGLCAIPLQPAPQIASGKAQEDRGAPRLPALALHPCRTQFAGRAGPAAIPPGVTLGPVAQIAGVAELDDRFDQGGAADPLGQFPGLRLGQEHQRRLDRHGLVQAQRQGARCRLDGVVAAVGIAGIVRLAHAADQGFQPPPVSQRRRGDQEDQISPRNKGVGQAARVGLNGALGGHGRLADGAETCQIDHMIVA</sequence>
<evidence type="ECO:0000313" key="3">
    <source>
        <dbReference type="WBParaSite" id="PTRK_0000915100.1"/>
    </source>
</evidence>
<evidence type="ECO:0000313" key="2">
    <source>
        <dbReference type="Proteomes" id="UP000038045"/>
    </source>
</evidence>
<keyword evidence="2" id="KW-1185">Reference proteome</keyword>
<feature type="region of interest" description="Disordered" evidence="1">
    <location>
        <begin position="260"/>
        <end position="286"/>
    </location>
</feature>
<name>A0A0N4ZLG9_PARTI</name>
<protein>
    <submittedName>
        <fullName evidence="3">LigA</fullName>
    </submittedName>
</protein>